<dbReference type="Proteomes" id="UP001519289">
    <property type="component" value="Unassembled WGS sequence"/>
</dbReference>
<comment type="similarity">
    <text evidence="1 4">Belongs to the GTP cyclohydrolase I type 2/NIF3 family.</text>
</comment>
<dbReference type="InterPro" id="IPR036069">
    <property type="entry name" value="DUF34/NIF3_sf"/>
</dbReference>
<sequence>MEVLPVTTVAKIAAYVEELAPLEWAESWDNVGLQVGDPAAQVERVLVALELTDPVLEEAERAGCDLVVVHHPPIFRPLKALRFDGAAARRLQRLIVKGIALYAAHTNLDQAAGMTNDSLAAAAGLSEHQVLKRAGEERFLKLVVFVPRGHEDAVLEALAREGAGHIGNYSHCTFQAPGTGTFLPLEGTNPYIGRQGQLERAEEVRLETIVPESAAARAVRAMIAAHPYEEVAYDLYPLANPGRVRGHGRIGRLAQPVTLAALAERLKAALNTPTVRVVGDPGRQVATVAVGAGAGSDLIRPAAARGADVLVTGDVRYHEAQDALDLGIAVVDVGHYNAEAIAVRPLAAYLRERLRKDGAAVEVREAQSGGDPFRFI</sequence>
<dbReference type="InterPro" id="IPR017221">
    <property type="entry name" value="DUF34/NIF3_bac"/>
</dbReference>
<evidence type="ECO:0000256" key="4">
    <source>
        <dbReference type="PIRNR" id="PIRNR037489"/>
    </source>
</evidence>
<accession>A0ABS4JPV9</accession>
<evidence type="ECO:0000313" key="6">
    <source>
        <dbReference type="Proteomes" id="UP001519289"/>
    </source>
</evidence>
<dbReference type="InterPro" id="IPR015867">
    <property type="entry name" value="N-reg_PII/ATP_PRibTrfase_C"/>
</dbReference>
<dbReference type="RefSeq" id="WP_342589413.1">
    <property type="nucleotide sequence ID" value="NZ_JAGGLG010000005.1"/>
</dbReference>
<keyword evidence="3 4" id="KW-0479">Metal-binding</keyword>
<dbReference type="PANTHER" id="PTHR13799">
    <property type="entry name" value="NGG1 INTERACTING FACTOR 3"/>
    <property type="match status" value="1"/>
</dbReference>
<dbReference type="Gene3D" id="3.30.70.120">
    <property type="match status" value="1"/>
</dbReference>
<evidence type="ECO:0000313" key="5">
    <source>
        <dbReference type="EMBL" id="MBP2017557.1"/>
    </source>
</evidence>
<evidence type="ECO:0000256" key="2">
    <source>
        <dbReference type="ARBA" id="ARBA00022112"/>
    </source>
</evidence>
<evidence type="ECO:0000256" key="3">
    <source>
        <dbReference type="ARBA" id="ARBA00022723"/>
    </source>
</evidence>
<name>A0ABS4JPV9_9FIRM</name>
<organism evidence="5 6">
    <name type="scientific">Symbiobacterium terraclitae</name>
    <dbReference type="NCBI Taxonomy" id="557451"/>
    <lineage>
        <taxon>Bacteria</taxon>
        <taxon>Bacillati</taxon>
        <taxon>Bacillota</taxon>
        <taxon>Clostridia</taxon>
        <taxon>Eubacteriales</taxon>
        <taxon>Symbiobacteriaceae</taxon>
        <taxon>Symbiobacterium</taxon>
    </lineage>
</organism>
<dbReference type="PANTHER" id="PTHR13799:SF14">
    <property type="entry name" value="GTP CYCLOHYDROLASE 1 TYPE 2 HOMOLOG"/>
    <property type="match status" value="1"/>
</dbReference>
<dbReference type="InterPro" id="IPR002678">
    <property type="entry name" value="DUF34/NIF3"/>
</dbReference>
<proteinExistence type="inferred from homology"/>
<reference evidence="5 6" key="1">
    <citation type="submission" date="2021-03" db="EMBL/GenBank/DDBJ databases">
        <title>Genomic Encyclopedia of Type Strains, Phase IV (KMG-IV): sequencing the most valuable type-strain genomes for metagenomic binning, comparative biology and taxonomic classification.</title>
        <authorList>
            <person name="Goeker M."/>
        </authorList>
    </citation>
    <scope>NUCLEOTIDE SEQUENCE [LARGE SCALE GENOMIC DNA]</scope>
    <source>
        <strain evidence="5 6">DSM 27138</strain>
    </source>
</reference>
<gene>
    <name evidence="5" type="ORF">J2Z79_000940</name>
</gene>
<keyword evidence="6" id="KW-1185">Reference proteome</keyword>
<comment type="caution">
    <text evidence="5">The sequence shown here is derived from an EMBL/GenBank/DDBJ whole genome shotgun (WGS) entry which is preliminary data.</text>
</comment>
<dbReference type="SUPFAM" id="SSF102705">
    <property type="entry name" value="NIF3 (NGG1p interacting factor 3)-like"/>
    <property type="match status" value="1"/>
</dbReference>
<dbReference type="NCBIfam" id="TIGR00486">
    <property type="entry name" value="YbgI_SA1388"/>
    <property type="match status" value="1"/>
</dbReference>
<evidence type="ECO:0000256" key="1">
    <source>
        <dbReference type="ARBA" id="ARBA00006964"/>
    </source>
</evidence>
<protein>
    <recommendedName>
        <fullName evidence="2 4">GTP cyclohydrolase 1 type 2 homolog</fullName>
    </recommendedName>
</protein>
<dbReference type="Pfam" id="PF01784">
    <property type="entry name" value="DUF34_NIF3"/>
    <property type="match status" value="1"/>
</dbReference>
<dbReference type="Gene3D" id="3.40.1390.30">
    <property type="entry name" value="NIF3 (NGG1p interacting factor 3)-like"/>
    <property type="match status" value="1"/>
</dbReference>
<dbReference type="EMBL" id="JAGGLG010000005">
    <property type="protein sequence ID" value="MBP2017557.1"/>
    <property type="molecule type" value="Genomic_DNA"/>
</dbReference>
<dbReference type="PIRSF" id="PIRSF037489">
    <property type="entry name" value="UCP037489_NIF3_YqfO"/>
    <property type="match status" value="1"/>
</dbReference>